<dbReference type="PROSITE" id="PS00678">
    <property type="entry name" value="WD_REPEATS_1"/>
    <property type="match status" value="1"/>
</dbReference>
<dbReference type="SUPFAM" id="SSF46689">
    <property type="entry name" value="Homeodomain-like"/>
    <property type="match status" value="1"/>
</dbReference>
<proteinExistence type="predicted"/>
<dbReference type="InterPro" id="IPR019775">
    <property type="entry name" value="WD40_repeat_CS"/>
</dbReference>
<dbReference type="Gene3D" id="2.130.10.10">
    <property type="entry name" value="YVTN repeat-like/Quinoprotein amine dehydrogenase"/>
    <property type="match status" value="1"/>
</dbReference>
<dbReference type="AlphaFoldDB" id="A0A367J809"/>
<keyword evidence="2" id="KW-0677">Repeat</keyword>
<dbReference type="Proteomes" id="UP000253551">
    <property type="component" value="Unassembled WGS sequence"/>
</dbReference>
<organism evidence="5 6">
    <name type="scientific">Rhizopus stolonifer</name>
    <name type="common">Rhizopus nigricans</name>
    <dbReference type="NCBI Taxonomy" id="4846"/>
    <lineage>
        <taxon>Eukaryota</taxon>
        <taxon>Fungi</taxon>
        <taxon>Fungi incertae sedis</taxon>
        <taxon>Mucoromycota</taxon>
        <taxon>Mucoromycotina</taxon>
        <taxon>Mucoromycetes</taxon>
        <taxon>Mucorales</taxon>
        <taxon>Mucorineae</taxon>
        <taxon>Rhizopodaceae</taxon>
        <taxon>Rhizopus</taxon>
    </lineage>
</organism>
<feature type="non-terminal residue" evidence="5">
    <location>
        <position position="721"/>
    </location>
</feature>
<dbReference type="InterPro" id="IPR001005">
    <property type="entry name" value="SANT/Myb"/>
</dbReference>
<sequence length="721" mass="81621">MESIQNVRGQSPNNFIVISSDEEDDEIIEIEKQQKKASPSTEPQLKKMKLHHVTDTIVISDTDQDQIENVFDTYNLSCEEIFEKQRIAFIAKLEQISQTYSINNDTNHLDIDSDLVTVKAESLSNQDIEAESEEVETIEEILTKEDEVNGLVVEVVDPYHVPESTTSSSMLLDELINSRQIPYIPDIETAMNIPNVVRINTTTQDKVEKTSCIIPKNLTTEELLNMLETYMFSLNSEPIDISEEVIVPSRIPSRRATRVQESKTKIQMADANKRETQKPYTPNKVWFNSTWEDWAQLSPGDILHVPFSKEETHLVERHVNKHMARAGKCLVDFWIYISSMLPGRTRLDCKWFWSDYTSGLSLAHTQNVMIRQYRKIPRHKNQHHLIQQRSRNGYLVRHAMKQFYWGNMKKENKISGGSGDAITVAVFKDALQGVRVASGALCDENVQYNMPGNLRLWDSATKNTNTLAGHHSVIPQPQQTIWRTVADIKVSHEGDLFFSGSHDGTTKVWKQSTGRLMSTLQFHCKPVNQLAVDYWTPGNILASCSNDGTATIWNIGESGKSGQGSICELDAPFYKDPAVECLEFGHHASKNHLFLGIYNRAVEHTGYVQAFDSTTCRPIRHFGSINGGVSAMSISSSGRYIVSGNYNRYDNLSGDKHLHLHDMRANESAKTFFTNHKDVNIVSISPCETFVSSGNADKEKGEVVIFDVRFPAKILHRLVHD</sequence>
<dbReference type="EMBL" id="PJQM01004022">
    <property type="protein sequence ID" value="RCH86050.1"/>
    <property type="molecule type" value="Genomic_DNA"/>
</dbReference>
<evidence type="ECO:0000259" key="4">
    <source>
        <dbReference type="PROSITE" id="PS50090"/>
    </source>
</evidence>
<keyword evidence="5" id="KW-0675">Receptor</keyword>
<feature type="repeat" description="WD" evidence="3">
    <location>
        <begin position="485"/>
        <end position="519"/>
    </location>
</feature>
<dbReference type="InterPro" id="IPR036322">
    <property type="entry name" value="WD40_repeat_dom_sf"/>
</dbReference>
<dbReference type="OrthoDB" id="10248252at2759"/>
<evidence type="ECO:0000256" key="2">
    <source>
        <dbReference type="ARBA" id="ARBA00022737"/>
    </source>
</evidence>
<evidence type="ECO:0000313" key="6">
    <source>
        <dbReference type="Proteomes" id="UP000253551"/>
    </source>
</evidence>
<evidence type="ECO:0000256" key="3">
    <source>
        <dbReference type="PROSITE-ProRule" id="PRU00221"/>
    </source>
</evidence>
<dbReference type="PANTHER" id="PTHR19848">
    <property type="entry name" value="WD40 REPEAT PROTEIN"/>
    <property type="match status" value="1"/>
</dbReference>
<dbReference type="PROSITE" id="PS50090">
    <property type="entry name" value="MYB_LIKE"/>
    <property type="match status" value="1"/>
</dbReference>
<dbReference type="InterPro" id="IPR001680">
    <property type="entry name" value="WD40_rpt"/>
</dbReference>
<dbReference type="PROSITE" id="PS50082">
    <property type="entry name" value="WD_REPEATS_2"/>
    <property type="match status" value="1"/>
</dbReference>
<dbReference type="SMART" id="SM00320">
    <property type="entry name" value="WD40"/>
    <property type="match status" value="4"/>
</dbReference>
<dbReference type="InterPro" id="IPR009057">
    <property type="entry name" value="Homeodomain-like_sf"/>
</dbReference>
<evidence type="ECO:0000313" key="5">
    <source>
        <dbReference type="EMBL" id="RCH86050.1"/>
    </source>
</evidence>
<keyword evidence="6" id="KW-1185">Reference proteome</keyword>
<dbReference type="CDD" id="cd00167">
    <property type="entry name" value="SANT"/>
    <property type="match status" value="1"/>
</dbReference>
<keyword evidence="1 3" id="KW-0853">WD repeat</keyword>
<name>A0A367J809_RHIST</name>
<dbReference type="SUPFAM" id="SSF50978">
    <property type="entry name" value="WD40 repeat-like"/>
    <property type="match status" value="1"/>
</dbReference>
<accession>A0A367J809</accession>
<dbReference type="InterPro" id="IPR015943">
    <property type="entry name" value="WD40/YVTN_repeat-like_dom_sf"/>
</dbReference>
<feature type="domain" description="Myb-like" evidence="4">
    <location>
        <begin position="306"/>
        <end position="357"/>
    </location>
</feature>
<protein>
    <submittedName>
        <fullName evidence="5">Transducin (Beta)-like 1 X-linked receptor 1</fullName>
    </submittedName>
</protein>
<dbReference type="PANTHER" id="PTHR19848:SF8">
    <property type="entry name" value="F-BOX AND WD REPEAT DOMAIN CONTAINING 7"/>
    <property type="match status" value="1"/>
</dbReference>
<dbReference type="Pfam" id="PF00400">
    <property type="entry name" value="WD40"/>
    <property type="match status" value="2"/>
</dbReference>
<evidence type="ECO:0000256" key="1">
    <source>
        <dbReference type="ARBA" id="ARBA00022574"/>
    </source>
</evidence>
<gene>
    <name evidence="5" type="primary">TBL1XR1_2</name>
    <name evidence="5" type="ORF">CU098_002536</name>
</gene>
<dbReference type="STRING" id="4846.A0A367J809"/>
<reference evidence="5 6" key="1">
    <citation type="journal article" date="2018" name="G3 (Bethesda)">
        <title>Phylogenetic and Phylogenomic Definition of Rhizopus Species.</title>
        <authorList>
            <person name="Gryganskyi A.P."/>
            <person name="Golan J."/>
            <person name="Dolatabadi S."/>
            <person name="Mondo S."/>
            <person name="Robb S."/>
            <person name="Idnurm A."/>
            <person name="Muszewska A."/>
            <person name="Steczkiewicz K."/>
            <person name="Masonjones S."/>
            <person name="Liao H.L."/>
            <person name="Gajdeczka M.T."/>
            <person name="Anike F."/>
            <person name="Vuek A."/>
            <person name="Anishchenko I.M."/>
            <person name="Voigt K."/>
            <person name="de Hoog G.S."/>
            <person name="Smith M.E."/>
            <person name="Heitman J."/>
            <person name="Vilgalys R."/>
            <person name="Stajich J.E."/>
        </authorList>
    </citation>
    <scope>NUCLEOTIDE SEQUENCE [LARGE SCALE GENOMIC DNA]</scope>
    <source>
        <strain evidence="5 6">LSU 92-RS-03</strain>
    </source>
</reference>
<comment type="caution">
    <text evidence="5">The sequence shown here is derived from an EMBL/GenBank/DDBJ whole genome shotgun (WGS) entry which is preliminary data.</text>
</comment>